<reference evidence="1" key="2">
    <citation type="submission" date="2022-09" db="EMBL/GenBank/DDBJ databases">
        <title>Biosynthetic gene clusters of Dactylosporangioum fulvum.</title>
        <authorList>
            <person name="Caradec T."/>
        </authorList>
    </citation>
    <scope>NUCLEOTIDE SEQUENCE</scope>
    <source>
        <strain evidence="1">NRRL B-16292</strain>
    </source>
</reference>
<organism evidence="1 2">
    <name type="scientific">Dactylosporangium fulvum</name>
    <dbReference type="NCBI Taxonomy" id="53359"/>
    <lineage>
        <taxon>Bacteria</taxon>
        <taxon>Bacillati</taxon>
        <taxon>Actinomycetota</taxon>
        <taxon>Actinomycetes</taxon>
        <taxon>Micromonosporales</taxon>
        <taxon>Micromonosporaceae</taxon>
        <taxon>Dactylosporangium</taxon>
    </lineage>
</organism>
<evidence type="ECO:0008006" key="3">
    <source>
        <dbReference type="Google" id="ProtNLM"/>
    </source>
</evidence>
<gene>
    <name evidence="1" type="ORF">Dfulv_31130</name>
</gene>
<accession>A0ABY5VS20</accession>
<reference evidence="1" key="1">
    <citation type="submission" date="2021-04" db="EMBL/GenBank/DDBJ databases">
        <authorList>
            <person name="Hartkoorn R.C."/>
            <person name="Beaudoing E."/>
            <person name="Hot D."/>
        </authorList>
    </citation>
    <scope>NUCLEOTIDE SEQUENCE</scope>
    <source>
        <strain evidence="1">NRRL B-16292</strain>
    </source>
</reference>
<proteinExistence type="predicted"/>
<dbReference type="EMBL" id="CP073720">
    <property type="protein sequence ID" value="UWP79606.1"/>
    <property type="molecule type" value="Genomic_DNA"/>
</dbReference>
<sequence length="133" mass="15047">MSPRPPQRSGGFGNRAVLRLLHTPLHRLLSRHVCELDYFGRISGVRRRVPVEYVRTGDRLVVLAARAAGKRWWRNFTGAGWPLRVTLAGERYRAHAVALGPDDAGHADALSAYGTHRRPPRDDDRLVVIRLLR</sequence>
<dbReference type="RefSeq" id="WP_259857364.1">
    <property type="nucleotide sequence ID" value="NZ_BAAAST010000001.1"/>
</dbReference>
<keyword evidence="2" id="KW-1185">Reference proteome</keyword>
<dbReference type="Proteomes" id="UP001059617">
    <property type="component" value="Chromosome"/>
</dbReference>
<protein>
    <recommendedName>
        <fullName evidence="3">Nitroreductase family deazaflavin-dependent oxidoreductase</fullName>
    </recommendedName>
</protein>
<evidence type="ECO:0000313" key="1">
    <source>
        <dbReference type="EMBL" id="UWP79606.1"/>
    </source>
</evidence>
<evidence type="ECO:0000313" key="2">
    <source>
        <dbReference type="Proteomes" id="UP001059617"/>
    </source>
</evidence>
<dbReference type="Gene3D" id="2.30.110.10">
    <property type="entry name" value="Electron Transport, Fmn-binding Protein, Chain A"/>
    <property type="match status" value="1"/>
</dbReference>
<dbReference type="InterPro" id="IPR012349">
    <property type="entry name" value="Split_barrel_FMN-bd"/>
</dbReference>
<name>A0ABY5VS20_9ACTN</name>